<feature type="region of interest" description="Disordered" evidence="1">
    <location>
        <begin position="14"/>
        <end position="37"/>
    </location>
</feature>
<keyword evidence="3" id="KW-1185">Reference proteome</keyword>
<evidence type="ECO:0000256" key="1">
    <source>
        <dbReference type="SAM" id="MobiDB-lite"/>
    </source>
</evidence>
<dbReference type="InterPro" id="IPR040721">
    <property type="entry name" value="DUF5520"/>
</dbReference>
<reference evidence="2 3" key="1">
    <citation type="journal article" date="2020" name="Mol. Biol. Evol.">
        <title>Interspecific Gene Flow and the Evolution of Specialization in Black and White Rhinoceros.</title>
        <authorList>
            <person name="Moodley Y."/>
            <person name="Westbury M.V."/>
            <person name="Russo I.M."/>
            <person name="Gopalakrishnan S."/>
            <person name="Rakotoarivelo A."/>
            <person name="Olsen R.A."/>
            <person name="Prost S."/>
            <person name="Tunstall T."/>
            <person name="Ryder O.A."/>
            <person name="Dalen L."/>
            <person name="Bruford M.W."/>
        </authorList>
    </citation>
    <scope>NUCLEOTIDE SEQUENCE [LARGE SCALE GENOMIC DNA]</scope>
    <source>
        <strain evidence="2">SBR-YM</strain>
        <tissue evidence="2">Skin</tissue>
    </source>
</reference>
<evidence type="ECO:0000313" key="2">
    <source>
        <dbReference type="EMBL" id="KAF5928092.1"/>
    </source>
</evidence>
<dbReference type="EMBL" id="JACDTQ010000475">
    <property type="protein sequence ID" value="KAF5928092.1"/>
    <property type="molecule type" value="Genomic_DNA"/>
</dbReference>
<feature type="region of interest" description="Disordered" evidence="1">
    <location>
        <begin position="237"/>
        <end position="260"/>
    </location>
</feature>
<feature type="region of interest" description="Disordered" evidence="1">
    <location>
        <begin position="271"/>
        <end position="290"/>
    </location>
</feature>
<feature type="compositionally biased region" description="Basic and acidic residues" evidence="1">
    <location>
        <begin position="14"/>
        <end position="27"/>
    </location>
</feature>
<proteinExistence type="predicted"/>
<organism evidence="2 3">
    <name type="scientific">Diceros bicornis minor</name>
    <name type="common">South-central black rhinoceros</name>
    <dbReference type="NCBI Taxonomy" id="77932"/>
    <lineage>
        <taxon>Eukaryota</taxon>
        <taxon>Metazoa</taxon>
        <taxon>Chordata</taxon>
        <taxon>Craniata</taxon>
        <taxon>Vertebrata</taxon>
        <taxon>Euteleostomi</taxon>
        <taxon>Mammalia</taxon>
        <taxon>Eutheria</taxon>
        <taxon>Laurasiatheria</taxon>
        <taxon>Perissodactyla</taxon>
        <taxon>Rhinocerotidae</taxon>
        <taxon>Diceros</taxon>
    </lineage>
</organism>
<feature type="compositionally biased region" description="Basic residues" evidence="1">
    <location>
        <begin position="244"/>
        <end position="260"/>
    </location>
</feature>
<name>A0A7J7FJ36_DICBM</name>
<sequence length="362" mass="42338">MLFVKLAIDRAMAETKDNKDKQHDATRTAEATKGAMRRGCSGGLWKDQPAVQTPPSHPPSVTDSEWLDLSAEEQLAWAKNTQDPRIAVGSQSPLEKKIKSLGGVHSSEVRKLLAQKFQKENETLHKLKAVSFDFRFARAEAYYYQRHQEMMLEEAWKYMVPKWETKLDEKRPQSETTDAKKWDYLVPERELNQIEKHIYRAERARGLRDHKYQLLPQRIPSEILFPQILTLEKNEKTENMQKTPKTKTKKHKVAWTKKQIKGHCDRMMRGRELTEQRNDKRGAQKLSSQGLPFLKSQAEKEEVKEVEWVTAYPIAQPYQEAIIEVTILMEKSKKEDKIKKPFQRELLSMPPFLRSQLEKNKV</sequence>
<dbReference type="InterPro" id="IPR040005">
    <property type="entry name" value="Polr1has"/>
</dbReference>
<feature type="compositionally biased region" description="Basic and acidic residues" evidence="1">
    <location>
        <begin position="271"/>
        <end position="282"/>
    </location>
</feature>
<gene>
    <name evidence="2" type="ORF">HPG69_015358</name>
</gene>
<dbReference type="PANTHER" id="PTHR41403">
    <property type="entry name" value="RCG43477-RELATED"/>
    <property type="match status" value="1"/>
</dbReference>
<dbReference type="Pfam" id="PF17658">
    <property type="entry name" value="DUF5520"/>
    <property type="match status" value="1"/>
</dbReference>
<dbReference type="AlphaFoldDB" id="A0A7J7FJ36"/>
<dbReference type="PANTHER" id="PTHR41403:SF4">
    <property type="entry name" value="SIMILAR TO RIKEN CDNA 1700022C21"/>
    <property type="match status" value="1"/>
</dbReference>
<dbReference type="Proteomes" id="UP000551758">
    <property type="component" value="Unassembled WGS sequence"/>
</dbReference>
<accession>A0A7J7FJ36</accession>
<comment type="caution">
    <text evidence="2">The sequence shown here is derived from an EMBL/GenBank/DDBJ whole genome shotgun (WGS) entry which is preliminary data.</text>
</comment>
<protein>
    <submittedName>
        <fullName evidence="2">Uncharacterized protein</fullName>
    </submittedName>
</protein>
<evidence type="ECO:0000313" key="3">
    <source>
        <dbReference type="Proteomes" id="UP000551758"/>
    </source>
</evidence>